<evidence type="ECO:0000313" key="2">
    <source>
        <dbReference type="Proteomes" id="UP000606786"/>
    </source>
</evidence>
<accession>A0A811UQY0</accession>
<proteinExistence type="predicted"/>
<reference evidence="1" key="1">
    <citation type="submission" date="2020-11" db="EMBL/GenBank/DDBJ databases">
        <authorList>
            <person name="Whitehead M."/>
        </authorList>
    </citation>
    <scope>NUCLEOTIDE SEQUENCE</scope>
    <source>
        <strain evidence="1">EGII</strain>
    </source>
</reference>
<organism evidence="1 2">
    <name type="scientific">Ceratitis capitata</name>
    <name type="common">Mediterranean fruit fly</name>
    <name type="synonym">Tephritis capitata</name>
    <dbReference type="NCBI Taxonomy" id="7213"/>
    <lineage>
        <taxon>Eukaryota</taxon>
        <taxon>Metazoa</taxon>
        <taxon>Ecdysozoa</taxon>
        <taxon>Arthropoda</taxon>
        <taxon>Hexapoda</taxon>
        <taxon>Insecta</taxon>
        <taxon>Pterygota</taxon>
        <taxon>Neoptera</taxon>
        <taxon>Endopterygota</taxon>
        <taxon>Diptera</taxon>
        <taxon>Brachycera</taxon>
        <taxon>Muscomorpha</taxon>
        <taxon>Tephritoidea</taxon>
        <taxon>Tephritidae</taxon>
        <taxon>Ceratitis</taxon>
        <taxon>Ceratitis</taxon>
    </lineage>
</organism>
<dbReference type="EMBL" id="CAJHJT010000023">
    <property type="protein sequence ID" value="CAD7001320.1"/>
    <property type="molecule type" value="Genomic_DNA"/>
</dbReference>
<gene>
    <name evidence="1" type="ORF">CCAP1982_LOCUS9817</name>
</gene>
<comment type="caution">
    <text evidence="1">The sequence shown here is derived from an EMBL/GenBank/DDBJ whole genome shotgun (WGS) entry which is preliminary data.</text>
</comment>
<dbReference type="AlphaFoldDB" id="A0A811UQY0"/>
<dbReference type="OrthoDB" id="3225452at2759"/>
<keyword evidence="2" id="KW-1185">Reference proteome</keyword>
<sequence>MANNRTDSGHYATLTHVDNSDGFMRSESSLVGAPSARGIGLPSGLRPIAILSGNIFLSSNYEPNDGSITTSRDTKPIIITFYLENTEPADPCNIIVAESSKVVSSNNQHQNRLINVIEINESNDVNGYVSKSPDSQVDPNRQSSQQHYSQNIHQQTLQLSTNSSTITLLQSNGVRADACNSNMIDTANCNSSCNNITGFSTILQNCNHYSAACGSVVSSTDYTYNPAYSQYGSAYGSYGYTAGTGLLSKYIEEKK</sequence>
<name>A0A811UQY0_CERCA</name>
<protein>
    <submittedName>
        <fullName evidence="1">(Mediterranean fruit fly) hypothetical protein</fullName>
    </submittedName>
</protein>
<evidence type="ECO:0000313" key="1">
    <source>
        <dbReference type="EMBL" id="CAD7001320.1"/>
    </source>
</evidence>
<dbReference type="Proteomes" id="UP000606786">
    <property type="component" value="Unassembled WGS sequence"/>
</dbReference>